<dbReference type="GO" id="GO:0051321">
    <property type="term" value="P:meiotic cell cycle"/>
    <property type="evidence" value="ECO:0007669"/>
    <property type="project" value="TreeGrafter"/>
</dbReference>
<accession>K0K812</accession>
<dbReference type="Gene3D" id="2.60.40.1390">
    <property type="entry name" value="NDT80 DNA-binding domain"/>
    <property type="match status" value="1"/>
</dbReference>
<gene>
    <name evidence="5" type="ORF">BN7_489</name>
</gene>
<dbReference type="GO" id="GO:0003677">
    <property type="term" value="F:DNA binding"/>
    <property type="evidence" value="ECO:0007669"/>
    <property type="project" value="UniProtKB-KW"/>
</dbReference>
<proteinExistence type="predicted"/>
<feature type="DNA-binding region" description="NDT80" evidence="2">
    <location>
        <begin position="1"/>
        <end position="280"/>
    </location>
</feature>
<dbReference type="GO" id="GO:0000228">
    <property type="term" value="C:nuclear chromosome"/>
    <property type="evidence" value="ECO:0007669"/>
    <property type="project" value="TreeGrafter"/>
</dbReference>
<organism evidence="5 6">
    <name type="scientific">Wickerhamomyces ciferrii (strain ATCC 14091 / BCRC 22168 / CBS 111 / JCM 3599 / NBRC 0793 / NRRL Y-1031 F-60-10)</name>
    <name type="common">Yeast</name>
    <name type="synonym">Pichia ciferrii</name>
    <dbReference type="NCBI Taxonomy" id="1206466"/>
    <lineage>
        <taxon>Eukaryota</taxon>
        <taxon>Fungi</taxon>
        <taxon>Dikarya</taxon>
        <taxon>Ascomycota</taxon>
        <taxon>Saccharomycotina</taxon>
        <taxon>Saccharomycetes</taxon>
        <taxon>Phaffomycetales</taxon>
        <taxon>Wickerhamomycetaceae</taxon>
        <taxon>Wickerhamomyces</taxon>
    </lineage>
</organism>
<dbReference type="InterPro" id="IPR052605">
    <property type="entry name" value="Fungal_trans_regulator"/>
</dbReference>
<dbReference type="GO" id="GO:0003700">
    <property type="term" value="F:DNA-binding transcription factor activity"/>
    <property type="evidence" value="ECO:0007669"/>
    <property type="project" value="UniProtKB-UniRule"/>
</dbReference>
<dbReference type="PANTHER" id="PTHR35144:SF2">
    <property type="entry name" value="MEIOSIS-SPECIFIC TRANSCRIPTION FACTOR NDT80"/>
    <property type="match status" value="1"/>
</dbReference>
<dbReference type="SUPFAM" id="SSF49417">
    <property type="entry name" value="p53-like transcription factors"/>
    <property type="match status" value="1"/>
</dbReference>
<feature type="domain" description="NDT80" evidence="4">
    <location>
        <begin position="1"/>
        <end position="280"/>
    </location>
</feature>
<dbReference type="InterPro" id="IPR008967">
    <property type="entry name" value="p53-like_TF_DNA-bd_sf"/>
</dbReference>
<feature type="region of interest" description="Disordered" evidence="3">
    <location>
        <begin position="266"/>
        <end position="290"/>
    </location>
</feature>
<name>K0K812_WICCF</name>
<dbReference type="Pfam" id="PF05224">
    <property type="entry name" value="NDT80_PhoG"/>
    <property type="match status" value="1"/>
</dbReference>
<feature type="compositionally biased region" description="Basic residues" evidence="3">
    <location>
        <begin position="344"/>
        <end position="366"/>
    </location>
</feature>
<dbReference type="InParanoid" id="K0K812"/>
<reference evidence="5 6" key="1">
    <citation type="journal article" date="2012" name="Eukaryot. Cell">
        <title>Draft genome sequence of Wickerhamomyces ciferrii NRRL Y-1031 F-60-10.</title>
        <authorList>
            <person name="Schneider J."/>
            <person name="Andrea H."/>
            <person name="Blom J."/>
            <person name="Jaenicke S."/>
            <person name="Ruckert C."/>
            <person name="Schorsch C."/>
            <person name="Szczepanowski R."/>
            <person name="Farwick M."/>
            <person name="Goesmann A."/>
            <person name="Puhler A."/>
            <person name="Schaffer S."/>
            <person name="Tauch A."/>
            <person name="Kohler T."/>
            <person name="Brinkrolf K."/>
        </authorList>
    </citation>
    <scope>NUCLEOTIDE SEQUENCE [LARGE SCALE GENOMIC DNA]</scope>
    <source>
        <strain evidence="6">ATCC 14091 / BCRC 22168 / CBS 111 / JCM 3599 / NBRC 0793 / NRRL Y-1031 F-60-10</strain>
    </source>
</reference>
<feature type="region of interest" description="Disordered" evidence="3">
    <location>
        <begin position="317"/>
        <end position="382"/>
    </location>
</feature>
<dbReference type="eggNOG" id="ENOG502R1FS">
    <property type="taxonomic scope" value="Eukaryota"/>
</dbReference>
<protein>
    <submittedName>
        <fullName evidence="5">Meiosis-specific transcription factor NDT80</fullName>
    </submittedName>
</protein>
<dbReference type="GO" id="GO:0045944">
    <property type="term" value="P:positive regulation of transcription by RNA polymerase II"/>
    <property type="evidence" value="ECO:0007669"/>
    <property type="project" value="TreeGrafter"/>
</dbReference>
<dbReference type="AlphaFoldDB" id="K0K812"/>
<evidence type="ECO:0000259" key="4">
    <source>
        <dbReference type="PROSITE" id="PS51517"/>
    </source>
</evidence>
<evidence type="ECO:0000256" key="2">
    <source>
        <dbReference type="PROSITE-ProRule" id="PRU00850"/>
    </source>
</evidence>
<dbReference type="PROSITE" id="PS51517">
    <property type="entry name" value="NDT80"/>
    <property type="match status" value="1"/>
</dbReference>
<dbReference type="InterPro" id="IPR024061">
    <property type="entry name" value="NDT80_DNA-bd_dom"/>
</dbReference>
<evidence type="ECO:0000256" key="1">
    <source>
        <dbReference type="ARBA" id="ARBA00023125"/>
    </source>
</evidence>
<dbReference type="PANTHER" id="PTHR35144">
    <property type="entry name" value="MEIOSIS-SPECIFIC TRANSCRIPTION FACTOR NDT80"/>
    <property type="match status" value="1"/>
</dbReference>
<dbReference type="InterPro" id="IPR037141">
    <property type="entry name" value="NDT80_DNA-bd_dom_sf"/>
</dbReference>
<sequence length="526" mass="59944">MSDTPKTYSRRSSLLSTFLASSKKKLAPRSSLQFKIGPQFSTTLVNNDIINSKGETVRPIITPRIDRGFEMIDNEWVGYKRNYFTLVSAFCFKNTSFLKFVGDNYFTIDPETKQKVEIEYFALKLTSKCADDGSQVVLVQHTAKRDRGPQVEPPTHPAVPGDLPDHTTIREAANVRNTSKIAKLNRVFFFDRNDTNNGLINIRGLMDYPNDKIIKVARYERIQFSSSINYKKPSLNNKRFKLYVELVGHTSKGSFVPLAHTETPPLIVRGRSPSNYQGHESDNTPIDMSETIHSTPLESLDDYDTYQILKMATEDLQASPCIESRPKKKRGRKPKPKSEIQSVKKQKTHKSQKKNIVKKSSGHKAKTNSETNSTNFFSQHDDTPLSNFIDDSLLRPFSFETPDFNDVTKTPSPVLNMYHSKLNIQDENVDPYEFDDSAHLVDLFDTQMSYSGVERPHLTNITNSHSKEHQHSTNTMGNYDTELMQLKGHLKKEEPDDCFHGEFAKINPSEMLQVGDYEEGPSFIYS</sequence>
<comment type="caution">
    <text evidence="5">The sequence shown here is derived from an EMBL/GenBank/DDBJ whole genome shotgun (WGS) entry which is preliminary data.</text>
</comment>
<dbReference type="EMBL" id="CAIF01000008">
    <property type="protein sequence ID" value="CCH40955.1"/>
    <property type="molecule type" value="Genomic_DNA"/>
</dbReference>
<feature type="compositionally biased region" description="Polar residues" evidence="3">
    <location>
        <begin position="272"/>
        <end position="290"/>
    </location>
</feature>
<evidence type="ECO:0000313" key="6">
    <source>
        <dbReference type="Proteomes" id="UP000009328"/>
    </source>
</evidence>
<keyword evidence="6" id="KW-1185">Reference proteome</keyword>
<dbReference type="HOGENOM" id="CLU_517972_0_0_1"/>
<keyword evidence="1 2" id="KW-0238">DNA-binding</keyword>
<dbReference type="FunCoup" id="K0K812">
    <property type="interactions" value="1534"/>
</dbReference>
<feature type="compositionally biased region" description="Polar residues" evidence="3">
    <location>
        <begin position="368"/>
        <end position="378"/>
    </location>
</feature>
<feature type="compositionally biased region" description="Basic residues" evidence="3">
    <location>
        <begin position="326"/>
        <end position="335"/>
    </location>
</feature>
<dbReference type="Proteomes" id="UP000009328">
    <property type="component" value="Unassembled WGS sequence"/>
</dbReference>
<evidence type="ECO:0000313" key="5">
    <source>
        <dbReference type="EMBL" id="CCH40955.1"/>
    </source>
</evidence>
<evidence type="ECO:0000256" key="3">
    <source>
        <dbReference type="SAM" id="MobiDB-lite"/>
    </source>
</evidence>